<accession>A0A1C4YNK5</accession>
<dbReference type="FunFam" id="3.40.50.720:FF:000097">
    <property type="entry name" value="SDR family oxidoreductase"/>
    <property type="match status" value="1"/>
</dbReference>
<dbReference type="Gene3D" id="3.40.50.720">
    <property type="entry name" value="NAD(P)-binding Rossmann-like Domain"/>
    <property type="match status" value="1"/>
</dbReference>
<feature type="compositionally biased region" description="Basic and acidic residues" evidence="3">
    <location>
        <begin position="35"/>
        <end position="53"/>
    </location>
</feature>
<sequence length="300" mass="32225">MSEDQYSQQDPTEQYGQQQGQPAQQQSAPGSTREMGPKPDHGEESYRGSDRLSGKRALITGGDSGIGRAVAIAFAREGADILISYLGEEEDADARETVRLVEEAGRRGVAVRTDLTDEGHCRELVKRTLADLGGLDILVNNAAYQMSQDDGIAGISTAQFDRVLKTNLYAMFWLCQEAIPHLDDGATIINTTSIQAFDPSPQLLDYATTKAGIANFTKGLAAQLAEKGIRVNAVAPGPIWTPLIPATMPQEKVKQFGTDTPMGRPGQPAELAPAYVFFASQESSYVTGEILGVTGGRFTK</sequence>
<dbReference type="InterPro" id="IPR036291">
    <property type="entry name" value="NAD(P)-bd_dom_sf"/>
</dbReference>
<dbReference type="GO" id="GO:0016614">
    <property type="term" value="F:oxidoreductase activity, acting on CH-OH group of donors"/>
    <property type="evidence" value="ECO:0007669"/>
    <property type="project" value="UniProtKB-ARBA"/>
</dbReference>
<evidence type="ECO:0000313" key="5">
    <source>
        <dbReference type="Proteomes" id="UP000198228"/>
    </source>
</evidence>
<dbReference type="PRINTS" id="PR00081">
    <property type="entry name" value="GDHRDH"/>
</dbReference>
<evidence type="ECO:0000256" key="2">
    <source>
        <dbReference type="ARBA" id="ARBA00023002"/>
    </source>
</evidence>
<name>A0A1C4YNK5_9ACTN</name>
<keyword evidence="2" id="KW-0560">Oxidoreductase</keyword>
<evidence type="ECO:0000313" key="4">
    <source>
        <dbReference type="EMBL" id="SCF22343.1"/>
    </source>
</evidence>
<reference evidence="4 5" key="1">
    <citation type="submission" date="2016-06" db="EMBL/GenBank/DDBJ databases">
        <authorList>
            <person name="Kjaerup R.B."/>
            <person name="Dalgaard T.S."/>
            <person name="Juul-Madsen H.R."/>
        </authorList>
    </citation>
    <scope>NUCLEOTIDE SEQUENCE [LARGE SCALE GENOMIC DNA]</scope>
    <source>
        <strain evidence="4 5">DSM 43821</strain>
    </source>
</reference>
<gene>
    <name evidence="4" type="ORF">GA0074696_3553</name>
</gene>
<feature type="compositionally biased region" description="Low complexity" evidence="3">
    <location>
        <begin position="8"/>
        <end position="30"/>
    </location>
</feature>
<dbReference type="Proteomes" id="UP000198228">
    <property type="component" value="Chromosome I"/>
</dbReference>
<dbReference type="RefSeq" id="WP_088962116.1">
    <property type="nucleotide sequence ID" value="NZ_LT607410.1"/>
</dbReference>
<protein>
    <recommendedName>
        <fullName evidence="6">NAD(P)-dependent dehydrogenase, short-chain alcohol dehydrogenase family</fullName>
    </recommendedName>
</protein>
<evidence type="ECO:0000256" key="1">
    <source>
        <dbReference type="ARBA" id="ARBA00006484"/>
    </source>
</evidence>
<dbReference type="PRINTS" id="PR00080">
    <property type="entry name" value="SDRFAMILY"/>
</dbReference>
<dbReference type="AlphaFoldDB" id="A0A1C4YNK5"/>
<dbReference type="InterPro" id="IPR020904">
    <property type="entry name" value="Sc_DH/Rdtase_CS"/>
</dbReference>
<proteinExistence type="inferred from homology"/>
<dbReference type="PANTHER" id="PTHR48107">
    <property type="entry name" value="NADPH-DEPENDENT ALDEHYDE REDUCTASE-LIKE PROTEIN, CHLOROPLASTIC-RELATED"/>
    <property type="match status" value="1"/>
</dbReference>
<dbReference type="InterPro" id="IPR002347">
    <property type="entry name" value="SDR_fam"/>
</dbReference>
<feature type="region of interest" description="Disordered" evidence="3">
    <location>
        <begin position="1"/>
        <end position="55"/>
    </location>
</feature>
<dbReference type="EMBL" id="LT607410">
    <property type="protein sequence ID" value="SCF22343.1"/>
    <property type="molecule type" value="Genomic_DNA"/>
</dbReference>
<dbReference type="SUPFAM" id="SSF51735">
    <property type="entry name" value="NAD(P)-binding Rossmann-fold domains"/>
    <property type="match status" value="1"/>
</dbReference>
<dbReference type="Pfam" id="PF13561">
    <property type="entry name" value="adh_short_C2"/>
    <property type="match status" value="1"/>
</dbReference>
<dbReference type="PANTHER" id="PTHR48107:SF16">
    <property type="entry name" value="NADPH-DEPENDENT ALDEHYDE REDUCTASE 1, CHLOROPLASTIC"/>
    <property type="match status" value="1"/>
</dbReference>
<comment type="similarity">
    <text evidence="1">Belongs to the short-chain dehydrogenases/reductases (SDR) family.</text>
</comment>
<dbReference type="PROSITE" id="PS00061">
    <property type="entry name" value="ADH_SHORT"/>
    <property type="match status" value="1"/>
</dbReference>
<organism evidence="4 5">
    <name type="scientific">Micromonospora purpureochromogenes</name>
    <dbReference type="NCBI Taxonomy" id="47872"/>
    <lineage>
        <taxon>Bacteria</taxon>
        <taxon>Bacillati</taxon>
        <taxon>Actinomycetota</taxon>
        <taxon>Actinomycetes</taxon>
        <taxon>Micromonosporales</taxon>
        <taxon>Micromonosporaceae</taxon>
        <taxon>Micromonospora</taxon>
    </lineage>
</organism>
<dbReference type="CDD" id="cd05355">
    <property type="entry name" value="SDR_c1"/>
    <property type="match status" value="1"/>
</dbReference>
<evidence type="ECO:0008006" key="6">
    <source>
        <dbReference type="Google" id="ProtNLM"/>
    </source>
</evidence>
<evidence type="ECO:0000256" key="3">
    <source>
        <dbReference type="SAM" id="MobiDB-lite"/>
    </source>
</evidence>